<feature type="domain" description="Sugar 3,4-ketoisomerase QdtA cupin" evidence="1">
    <location>
        <begin position="8"/>
        <end position="135"/>
    </location>
</feature>
<dbReference type="EMBL" id="LT906449">
    <property type="protein sequence ID" value="SNV04428.1"/>
    <property type="molecule type" value="Genomic_DNA"/>
</dbReference>
<keyword evidence="4" id="KW-1185">Reference proteome</keyword>
<gene>
    <name evidence="2" type="ORF">AXF12_06430</name>
    <name evidence="3" type="ORF">SAMEA44541418_00423</name>
</gene>
<dbReference type="Proteomes" id="UP000215539">
    <property type="component" value="Chromosome 1"/>
</dbReference>
<organism evidence="3 5">
    <name type="scientific">Capnocytophaga haemolytica</name>
    <dbReference type="NCBI Taxonomy" id="45243"/>
    <lineage>
        <taxon>Bacteria</taxon>
        <taxon>Pseudomonadati</taxon>
        <taxon>Bacteroidota</taxon>
        <taxon>Flavobacteriia</taxon>
        <taxon>Flavobacteriales</taxon>
        <taxon>Flavobacteriaceae</taxon>
        <taxon>Capnocytophaga</taxon>
    </lineage>
</organism>
<reference evidence="2 4" key="1">
    <citation type="submission" date="2016-02" db="EMBL/GenBank/DDBJ databases">
        <authorList>
            <person name="Holder M.E."/>
            <person name="Ajami N.J."/>
            <person name="Petrosino J.F."/>
        </authorList>
    </citation>
    <scope>NUCLEOTIDE SEQUENCE [LARGE SCALE GENOMIC DNA]</scope>
    <source>
        <strain evidence="2 4">CCUG 32990</strain>
    </source>
</reference>
<dbReference type="InterPro" id="IPR008894">
    <property type="entry name" value="QdtA_cupin_dom"/>
</dbReference>
<dbReference type="Gene3D" id="2.60.120.10">
    <property type="entry name" value="Jelly Rolls"/>
    <property type="match status" value="1"/>
</dbReference>
<evidence type="ECO:0000259" key="1">
    <source>
        <dbReference type="Pfam" id="PF05523"/>
    </source>
</evidence>
<dbReference type="AlphaFoldDB" id="A0AAX2GXK4"/>
<accession>A0AAX2GXK4</accession>
<dbReference type="RefSeq" id="WP_066429328.1">
    <property type="nucleotide sequence ID" value="NZ_CP014227.1"/>
</dbReference>
<evidence type="ECO:0000313" key="4">
    <source>
        <dbReference type="Proteomes" id="UP000065822"/>
    </source>
</evidence>
<evidence type="ECO:0000313" key="5">
    <source>
        <dbReference type="Proteomes" id="UP000215539"/>
    </source>
</evidence>
<dbReference type="Pfam" id="PF05523">
    <property type="entry name" value="FdtA"/>
    <property type="match status" value="1"/>
</dbReference>
<sequence length="138" mass="16038">MKENKVHDCSIVEMPVVHSLSGNISVLENHLNLPFDVKRVYYLYDIPTNSTRGGHAHYELEQYVIAASGSFVFVLDDGVERKEVFLNRPNKALHIKQGIWREMKDFSGGSVCLVLASMEYKESDYIRDYDEFKRQYEK</sequence>
<dbReference type="InterPro" id="IPR011051">
    <property type="entry name" value="RmlC_Cupin_sf"/>
</dbReference>
<dbReference type="Proteomes" id="UP000065822">
    <property type="component" value="Chromosome"/>
</dbReference>
<dbReference type="EMBL" id="CP014227">
    <property type="protein sequence ID" value="AMD85177.1"/>
    <property type="molecule type" value="Genomic_DNA"/>
</dbReference>
<evidence type="ECO:0000313" key="3">
    <source>
        <dbReference type="EMBL" id="SNV04428.1"/>
    </source>
</evidence>
<proteinExistence type="predicted"/>
<reference evidence="3 5" key="2">
    <citation type="submission" date="2017-06" db="EMBL/GenBank/DDBJ databases">
        <authorList>
            <consortium name="Pathogen Informatics"/>
        </authorList>
    </citation>
    <scope>NUCLEOTIDE SEQUENCE [LARGE SCALE GENOMIC DNA]</scope>
    <source>
        <strain evidence="3 5">NCTC12947</strain>
    </source>
</reference>
<evidence type="ECO:0000313" key="2">
    <source>
        <dbReference type="EMBL" id="AMD85177.1"/>
    </source>
</evidence>
<protein>
    <submittedName>
        <fullName evidence="3">WxcM-like, C-terminal</fullName>
    </submittedName>
</protein>
<name>A0AAX2GXK4_9FLAO</name>
<dbReference type="CDD" id="cd20292">
    <property type="entry name" value="cupin_QdtA-like"/>
    <property type="match status" value="1"/>
</dbReference>
<dbReference type="KEGG" id="chg:AXF12_06430"/>
<dbReference type="InterPro" id="IPR014710">
    <property type="entry name" value="RmlC-like_jellyroll"/>
</dbReference>
<dbReference type="SUPFAM" id="SSF51182">
    <property type="entry name" value="RmlC-like cupins"/>
    <property type="match status" value="1"/>
</dbReference>